<dbReference type="Proteomes" id="UP000199469">
    <property type="component" value="Unassembled WGS sequence"/>
</dbReference>
<evidence type="ECO:0000256" key="1">
    <source>
        <dbReference type="SAM" id="SignalP"/>
    </source>
</evidence>
<proteinExistence type="predicted"/>
<gene>
    <name evidence="2" type="ORF">SAMN05421841_1666</name>
</gene>
<keyword evidence="3" id="KW-1185">Reference proteome</keyword>
<keyword evidence="1" id="KW-0732">Signal</keyword>
<dbReference type="STRING" id="356305.SAMN05421841_1666"/>
<name>A0A1I0Q561_9FLAO</name>
<dbReference type="RefSeq" id="WP_228404731.1">
    <property type="nucleotide sequence ID" value="NZ_FOIU01000001.1"/>
</dbReference>
<evidence type="ECO:0000313" key="2">
    <source>
        <dbReference type="EMBL" id="SEW22072.1"/>
    </source>
</evidence>
<accession>A0A1I0Q561</accession>
<feature type="chain" id="PRO_5011623465" evidence="1">
    <location>
        <begin position="25"/>
        <end position="160"/>
    </location>
</feature>
<organism evidence="2 3">
    <name type="scientific">Chryseobacterium wanjuense</name>
    <dbReference type="NCBI Taxonomy" id="356305"/>
    <lineage>
        <taxon>Bacteria</taxon>
        <taxon>Pseudomonadati</taxon>
        <taxon>Bacteroidota</taxon>
        <taxon>Flavobacteriia</taxon>
        <taxon>Flavobacteriales</taxon>
        <taxon>Weeksellaceae</taxon>
        <taxon>Chryseobacterium group</taxon>
        <taxon>Chryseobacterium</taxon>
    </lineage>
</organism>
<dbReference type="EMBL" id="FOIU01000001">
    <property type="protein sequence ID" value="SEW22072.1"/>
    <property type="molecule type" value="Genomic_DNA"/>
</dbReference>
<dbReference type="InterPro" id="IPR011051">
    <property type="entry name" value="RmlC_Cupin_sf"/>
</dbReference>
<feature type="signal peptide" evidence="1">
    <location>
        <begin position="1"/>
        <end position="24"/>
    </location>
</feature>
<dbReference type="AlphaFoldDB" id="A0A1I0Q561"/>
<reference evidence="3" key="1">
    <citation type="submission" date="2016-10" db="EMBL/GenBank/DDBJ databases">
        <authorList>
            <person name="Varghese N."/>
            <person name="Submissions S."/>
        </authorList>
    </citation>
    <scope>NUCLEOTIDE SEQUENCE [LARGE SCALE GENOMIC DNA]</scope>
    <source>
        <strain evidence="3">DSM 17724</strain>
    </source>
</reference>
<dbReference type="CDD" id="cd06989">
    <property type="entry name" value="cupin_DRT102"/>
    <property type="match status" value="1"/>
</dbReference>
<dbReference type="SUPFAM" id="SSF51182">
    <property type="entry name" value="RmlC-like cupins"/>
    <property type="match status" value="1"/>
</dbReference>
<dbReference type="Gene3D" id="2.60.120.10">
    <property type="entry name" value="Jelly Rolls"/>
    <property type="match status" value="1"/>
</dbReference>
<dbReference type="InterPro" id="IPR014710">
    <property type="entry name" value="RmlC-like_jellyroll"/>
</dbReference>
<protein>
    <submittedName>
        <fullName evidence="2">Cupin domain protein</fullName>
    </submittedName>
</protein>
<sequence>MKKINKFAQTVSFVALLSATVIKAQSLTETKLGEIFPEDIQWSSFPAFPPEARLSVLVGDPKNAESYTVRVKVPAGLKLMPHIHPENRIYTVISGVFYIGIGKEFDPSKLKAYPPGSVITLPGNTPHFHWAKSGEYVTQVSATGPLGINYIHSEDDPRNK</sequence>
<evidence type="ECO:0000313" key="3">
    <source>
        <dbReference type="Proteomes" id="UP000199469"/>
    </source>
</evidence>